<name>A0A934MC02_9MICO</name>
<dbReference type="AlphaFoldDB" id="A0A934MC02"/>
<dbReference type="Gene3D" id="3.40.630.30">
    <property type="match status" value="1"/>
</dbReference>
<keyword evidence="7" id="KW-1185">Reference proteome</keyword>
<dbReference type="Pfam" id="PF13523">
    <property type="entry name" value="Acetyltransf_8"/>
    <property type="match status" value="1"/>
</dbReference>
<evidence type="ECO:0000256" key="3">
    <source>
        <dbReference type="ARBA" id="ARBA00020586"/>
    </source>
</evidence>
<evidence type="ECO:0000313" key="7">
    <source>
        <dbReference type="Proteomes" id="UP000602087"/>
    </source>
</evidence>
<comment type="function">
    <text evidence="1">Acyltransferase required for the direct transfer of medium- to long-chain fatty acyl moieties from a carrier protein (MbtL) on to the epsilon-amino group of lysine residue in the mycobactin core.</text>
</comment>
<dbReference type="PANTHER" id="PTHR31438">
    <property type="entry name" value="LYSINE N-ACYLTRANSFERASE C17G9.06C-RELATED"/>
    <property type="match status" value="1"/>
</dbReference>
<evidence type="ECO:0000313" key="6">
    <source>
        <dbReference type="EMBL" id="MBI9115871.1"/>
    </source>
</evidence>
<evidence type="ECO:0000256" key="1">
    <source>
        <dbReference type="ARBA" id="ARBA00003818"/>
    </source>
</evidence>
<evidence type="ECO:0000259" key="5">
    <source>
        <dbReference type="SMART" id="SM01006"/>
    </source>
</evidence>
<accession>A0A934MC02</accession>
<reference evidence="6" key="1">
    <citation type="submission" date="2020-12" db="EMBL/GenBank/DDBJ databases">
        <title>Sanguibacter suaedae sp. nov., isolated from Suaeda aralocaspica.</title>
        <authorList>
            <person name="Ma Q."/>
        </authorList>
    </citation>
    <scope>NUCLEOTIDE SEQUENCE</scope>
    <source>
        <strain evidence="6">YZGR15</strain>
    </source>
</reference>
<evidence type="ECO:0000256" key="2">
    <source>
        <dbReference type="ARBA" id="ARBA00005102"/>
    </source>
</evidence>
<dbReference type="EMBL" id="JAEINH010000011">
    <property type="protein sequence ID" value="MBI9115871.1"/>
    <property type="molecule type" value="Genomic_DNA"/>
</dbReference>
<evidence type="ECO:0000256" key="4">
    <source>
        <dbReference type="ARBA" id="ARBA00031122"/>
    </source>
</evidence>
<dbReference type="SUPFAM" id="SSF55729">
    <property type="entry name" value="Acyl-CoA N-acyltransferases (Nat)"/>
    <property type="match status" value="1"/>
</dbReference>
<dbReference type="InterPro" id="IPR016181">
    <property type="entry name" value="Acyl_CoA_acyltransferase"/>
</dbReference>
<comment type="caution">
    <text evidence="6">The sequence shown here is derived from an EMBL/GenBank/DDBJ whole genome shotgun (WGS) entry which is preliminary data.</text>
</comment>
<dbReference type="InterPro" id="IPR019432">
    <property type="entry name" value="Acyltransferase_MbtK/IucB-like"/>
</dbReference>
<comment type="pathway">
    <text evidence="2">Siderophore biosynthesis; mycobactin biosynthesis.</text>
</comment>
<gene>
    <name evidence="6" type="ORF">JAV76_12690</name>
</gene>
<proteinExistence type="predicted"/>
<sequence>MRAAECVVRDVTLEPFDVDRDAATLHAWLRDPASAFWQMTHLDADEVRAYARSVVDDAHQDAWLGRVDGVPTFYVETYDPARVLLTDVHQALPGDVGMHLLVAPPPAEPVHGLTSAVMAAVVRFLLVDRGAGRVVVEPDVRNERIAAKNAAAGFRVLRRVALPGKEALLSVCTLDAFLLSPLGRTS</sequence>
<dbReference type="GO" id="GO:0019290">
    <property type="term" value="P:siderophore biosynthetic process"/>
    <property type="evidence" value="ECO:0007669"/>
    <property type="project" value="InterPro"/>
</dbReference>
<dbReference type="GO" id="GO:0016410">
    <property type="term" value="F:N-acyltransferase activity"/>
    <property type="evidence" value="ECO:0007669"/>
    <property type="project" value="TreeGrafter"/>
</dbReference>
<protein>
    <recommendedName>
        <fullName evidence="3">Lysine N-acyltransferase MbtK</fullName>
    </recommendedName>
    <alternativeName>
        <fullName evidence="4">Mycobactin synthase protein K</fullName>
    </alternativeName>
</protein>
<dbReference type="Proteomes" id="UP000602087">
    <property type="component" value="Unassembled WGS sequence"/>
</dbReference>
<feature type="domain" description="Acyltransferase MbtK/IucB-like conserved" evidence="5">
    <location>
        <begin position="14"/>
        <end position="61"/>
    </location>
</feature>
<dbReference type="SMART" id="SM01006">
    <property type="entry name" value="AlcB"/>
    <property type="match status" value="1"/>
</dbReference>
<dbReference type="PANTHER" id="PTHR31438:SF1">
    <property type="entry name" value="LYSINE N-ACYLTRANSFERASE C17G9.06C-RELATED"/>
    <property type="match status" value="1"/>
</dbReference>
<organism evidence="6 7">
    <name type="scientific">Sanguibacter suaedae</name>
    <dbReference type="NCBI Taxonomy" id="2795737"/>
    <lineage>
        <taxon>Bacteria</taxon>
        <taxon>Bacillati</taxon>
        <taxon>Actinomycetota</taxon>
        <taxon>Actinomycetes</taxon>
        <taxon>Micrococcales</taxon>
        <taxon>Sanguibacteraceae</taxon>
        <taxon>Sanguibacter</taxon>
    </lineage>
</organism>